<protein>
    <submittedName>
        <fullName evidence="1">Uncharacterized protein</fullName>
    </submittedName>
</protein>
<reference evidence="1 2" key="1">
    <citation type="journal article" date="2022" name="G3 (Bethesda)">
        <title>Whole-genome sequence and methylome profiling of the almond [Prunus dulcis (Mill.) D.A. Webb] cultivar 'Nonpareil'.</title>
        <authorList>
            <person name="D'Amico-Willman K.M."/>
            <person name="Ouma W.Z."/>
            <person name="Meulia T."/>
            <person name="Sideli G.M."/>
            <person name="Gradziel T.M."/>
            <person name="Fresnedo-Ramirez J."/>
        </authorList>
    </citation>
    <scope>NUCLEOTIDE SEQUENCE [LARGE SCALE GENOMIC DNA]</scope>
    <source>
        <strain evidence="1">Clone GOH B32 T37-40</strain>
    </source>
</reference>
<organism evidence="1 2">
    <name type="scientific">Prunus dulcis</name>
    <name type="common">Almond</name>
    <name type="synonym">Amygdalus dulcis</name>
    <dbReference type="NCBI Taxonomy" id="3755"/>
    <lineage>
        <taxon>Eukaryota</taxon>
        <taxon>Viridiplantae</taxon>
        <taxon>Streptophyta</taxon>
        <taxon>Embryophyta</taxon>
        <taxon>Tracheophyta</taxon>
        <taxon>Spermatophyta</taxon>
        <taxon>Magnoliopsida</taxon>
        <taxon>eudicotyledons</taxon>
        <taxon>Gunneridae</taxon>
        <taxon>Pentapetalae</taxon>
        <taxon>rosids</taxon>
        <taxon>fabids</taxon>
        <taxon>Rosales</taxon>
        <taxon>Rosaceae</taxon>
        <taxon>Amygdaloideae</taxon>
        <taxon>Amygdaleae</taxon>
        <taxon>Prunus</taxon>
    </lineage>
</organism>
<comment type="caution">
    <text evidence="1">The sequence shown here is derived from an EMBL/GenBank/DDBJ whole genome shotgun (WGS) entry which is preliminary data.</text>
</comment>
<gene>
    <name evidence="1" type="ORF">L3X38_025151</name>
</gene>
<dbReference type="Proteomes" id="UP001054821">
    <property type="component" value="Chromosome 4"/>
</dbReference>
<dbReference type="EMBL" id="JAJFAZ020000004">
    <property type="protein sequence ID" value="KAI5335018.1"/>
    <property type="molecule type" value="Genomic_DNA"/>
</dbReference>
<evidence type="ECO:0000313" key="2">
    <source>
        <dbReference type="Proteomes" id="UP001054821"/>
    </source>
</evidence>
<name>A0AAD4Z7Q3_PRUDU</name>
<dbReference type="AlphaFoldDB" id="A0AAD4Z7Q3"/>
<accession>A0AAD4Z7Q3</accession>
<proteinExistence type="predicted"/>
<sequence>MPSTSSSVFSEPTLFFPLQRFPTRHSLRSRQAFFSVRMFLASATFRLGISAAVDEDEAPPILLVLVGSGSRCACTWPASLAWFSCSISFCAQRLLLRFCTSFMPFKIRLIFSSRLFKRSDLSLSFHRLWAFLPPIPEEAPFLKC</sequence>
<evidence type="ECO:0000313" key="1">
    <source>
        <dbReference type="EMBL" id="KAI5335018.1"/>
    </source>
</evidence>
<keyword evidence="2" id="KW-1185">Reference proteome</keyword>